<gene>
    <name evidence="2" type="ORF">DEO72_LG2g3527</name>
</gene>
<protein>
    <submittedName>
        <fullName evidence="2">Uncharacterized protein</fullName>
    </submittedName>
</protein>
<organism evidence="2 3">
    <name type="scientific">Vigna unguiculata</name>
    <name type="common">Cowpea</name>
    <dbReference type="NCBI Taxonomy" id="3917"/>
    <lineage>
        <taxon>Eukaryota</taxon>
        <taxon>Viridiplantae</taxon>
        <taxon>Streptophyta</taxon>
        <taxon>Embryophyta</taxon>
        <taxon>Tracheophyta</taxon>
        <taxon>Spermatophyta</taxon>
        <taxon>Magnoliopsida</taxon>
        <taxon>eudicotyledons</taxon>
        <taxon>Gunneridae</taxon>
        <taxon>Pentapetalae</taxon>
        <taxon>rosids</taxon>
        <taxon>fabids</taxon>
        <taxon>Fabales</taxon>
        <taxon>Fabaceae</taxon>
        <taxon>Papilionoideae</taxon>
        <taxon>50 kb inversion clade</taxon>
        <taxon>NPAAA clade</taxon>
        <taxon>indigoferoid/millettioid clade</taxon>
        <taxon>Phaseoleae</taxon>
        <taxon>Vigna</taxon>
    </lineage>
</organism>
<feature type="compositionally biased region" description="Basic and acidic residues" evidence="1">
    <location>
        <begin position="138"/>
        <end position="157"/>
    </location>
</feature>
<proteinExistence type="predicted"/>
<feature type="compositionally biased region" description="Polar residues" evidence="1">
    <location>
        <begin position="126"/>
        <end position="137"/>
    </location>
</feature>
<evidence type="ECO:0000313" key="3">
    <source>
        <dbReference type="Proteomes" id="UP000501690"/>
    </source>
</evidence>
<reference evidence="2 3" key="1">
    <citation type="submission" date="2019-04" db="EMBL/GenBank/DDBJ databases">
        <title>An improved genome assembly and genetic linkage map for asparagus bean, Vigna unguiculata ssp. sesquipedialis.</title>
        <authorList>
            <person name="Xia Q."/>
            <person name="Zhang R."/>
            <person name="Dong Y."/>
        </authorList>
    </citation>
    <scope>NUCLEOTIDE SEQUENCE [LARGE SCALE GENOMIC DNA]</scope>
    <source>
        <tissue evidence="2">Leaf</tissue>
    </source>
</reference>
<name>A0A4D6L422_VIGUN</name>
<accession>A0A4D6L422</accession>
<evidence type="ECO:0000313" key="2">
    <source>
        <dbReference type="EMBL" id="QCD83184.1"/>
    </source>
</evidence>
<feature type="region of interest" description="Disordered" evidence="1">
    <location>
        <begin position="119"/>
        <end position="157"/>
    </location>
</feature>
<keyword evidence="3" id="KW-1185">Reference proteome</keyword>
<evidence type="ECO:0000256" key="1">
    <source>
        <dbReference type="SAM" id="MobiDB-lite"/>
    </source>
</evidence>
<sequence>MPLHFAKTVFFKPSLVLNRSSVRAWFALVHASSKAHPVSRKSVLEPYFPLSKLFFMVSVGVHSSKPIFPSVPLFSDLESASGAAGGRFWFSRPCCLRELSLRRRAPILSESLYCSDEEVSPKRENAQATVPLFSSSRLGEKSSPERETLSLERDLST</sequence>
<dbReference type="AlphaFoldDB" id="A0A4D6L422"/>
<dbReference type="Proteomes" id="UP000501690">
    <property type="component" value="Linkage Group LG2"/>
</dbReference>
<dbReference type="EMBL" id="CP039346">
    <property type="protein sequence ID" value="QCD83184.1"/>
    <property type="molecule type" value="Genomic_DNA"/>
</dbReference>